<evidence type="ECO:0000259" key="2">
    <source>
        <dbReference type="Pfam" id="PF00931"/>
    </source>
</evidence>
<dbReference type="OrthoDB" id="195446at2759"/>
<dbReference type="PRINTS" id="PR00381">
    <property type="entry name" value="KINESINLIGHT"/>
</dbReference>
<feature type="domain" description="NB-ARC" evidence="2">
    <location>
        <begin position="55"/>
        <end position="219"/>
    </location>
</feature>
<dbReference type="AlphaFoldDB" id="A0A9W4J119"/>
<evidence type="ECO:0008006" key="6">
    <source>
        <dbReference type="Google" id="ProtNLM"/>
    </source>
</evidence>
<dbReference type="Gene3D" id="3.40.50.300">
    <property type="entry name" value="P-loop containing nucleotide triphosphate hydrolases"/>
    <property type="match status" value="1"/>
</dbReference>
<dbReference type="InterPro" id="IPR002182">
    <property type="entry name" value="NB-ARC"/>
</dbReference>
<dbReference type="InterPro" id="IPR019734">
    <property type="entry name" value="TPR_rpt"/>
</dbReference>
<protein>
    <recommendedName>
        <fullName evidence="6">NB-ARC domain-containing protein</fullName>
    </recommendedName>
</protein>
<comment type="caution">
    <text evidence="4">The sequence shown here is derived from an EMBL/GenBank/DDBJ whole genome shotgun (WGS) entry which is preliminary data.</text>
</comment>
<proteinExistence type="predicted"/>
<sequence>MGTQVGNNPGIVNVHHHPAPPETPPEPCSTVPFGRDPDFVPRGSILEDIEDRCSSSTTLIALVGLGGVGKSQLAIEYSYRFFEKSADTWAFWIHANNAARLELSYWDIANRLKIPGRKDSQASVFQLVTDWLHEAKRGKWVLILDNLDDEGLLREPLQAHGKNTALRKPFQEFLPRCPHGTIILTTRNRQVARMVANERDIFPVEPMDELSAVALVKKKLPTEPAEDDIKKLVKTLEFMPLAIVQAISYIRNQGQFFTVPRYLKLFRKDYRVLDDEAGNPQRDGYASKSTLVTWRISFDYILQIRPSAADLLSLMSFFDRQGIPKTLLQDNSRSNSDTTEQSDSDTESSESGPDDDLDFNKDILVLKDFSFISINQNPETLEMHGLVQLALRNWLEIQGKTEDLNAKFIIILYSALPGDRISGLGKWRQLFPHVKSAMSQRPGSRVALLNWALLLHDAAEYAQGDGKYADMKRLASKSKSERETLLGPDDVRTLWSSRIFCHAYYFQGRWQEAEALQTQLVKKVQRVLEGDDKQIAIAVMHDLGQTYARQERWQDAEKLQLQVVEKSKQLLGEDSHDTIANIGNLATTYQHQGKLQLAVELLLELLQRCKRVLGEEHPTTSACKYNLATTYMKQGRFHDAESLLTQALEAYKNLFGNEHPDFSIMMGGLASIYQEHQRWGEAEELYLQVLAIQRQVLGGEHPATLRTLNALGMMYQTLGRFSESEVLHLQVIEIQKRVFGEQHRDTLVFQSNLALAYRRQGLLKDAEELQIRILEKGKELLGEEHPLTMKFLNNLAETYQLQGRLQDIFNVWEKGSTVHMPSLTRIPIPHDSGDQRPDNIYHPTQPRDIFEAFSILRQCGQGRLPRFIILQILELARYWILHKAWRKGTLCVTEDDCRERAPYLATELVPGLKYPVQEIVFRICCHDQGWSSDPENHGTFNGSFTWFELDIERPSDPGYGGHPRHQCLLRNLHACSQVACYTVHFNQSTDWVRNLQVGDRISIIPMARYPGWMNFVKQASIEVYTTCLSASGG</sequence>
<dbReference type="EMBL" id="CAJVPA010000183">
    <property type="protein sequence ID" value="CAG8373768.1"/>
    <property type="molecule type" value="Genomic_DNA"/>
</dbReference>
<dbReference type="SUPFAM" id="SSF52540">
    <property type="entry name" value="P-loop containing nucleoside triphosphate hydrolases"/>
    <property type="match status" value="1"/>
</dbReference>
<feature type="compositionally biased region" description="Acidic residues" evidence="1">
    <location>
        <begin position="340"/>
        <end position="356"/>
    </location>
</feature>
<dbReference type="SUPFAM" id="SSF48452">
    <property type="entry name" value="TPR-like"/>
    <property type="match status" value="3"/>
</dbReference>
<dbReference type="InterPro" id="IPR027417">
    <property type="entry name" value="P-loop_NTPase"/>
</dbReference>
<dbReference type="Pfam" id="PF13424">
    <property type="entry name" value="TPR_12"/>
    <property type="match status" value="4"/>
</dbReference>
<gene>
    <name evidence="4" type="ORF">PSALAMII_LOCUS5226</name>
</gene>
<dbReference type="Proteomes" id="UP001152646">
    <property type="component" value="Unassembled WGS sequence"/>
</dbReference>
<evidence type="ECO:0000259" key="3">
    <source>
        <dbReference type="Pfam" id="PF25000"/>
    </source>
</evidence>
<dbReference type="Gene3D" id="1.25.40.10">
    <property type="entry name" value="Tetratricopeptide repeat domain"/>
    <property type="match status" value="2"/>
</dbReference>
<evidence type="ECO:0000313" key="4">
    <source>
        <dbReference type="EMBL" id="CAG8373768.1"/>
    </source>
</evidence>
<dbReference type="InterPro" id="IPR011990">
    <property type="entry name" value="TPR-like_helical_dom_sf"/>
</dbReference>
<dbReference type="InterPro" id="IPR053137">
    <property type="entry name" value="NLR-like"/>
</dbReference>
<dbReference type="PANTHER" id="PTHR46082:SF6">
    <property type="entry name" value="AAA+ ATPASE DOMAIN-CONTAINING PROTEIN-RELATED"/>
    <property type="match status" value="1"/>
</dbReference>
<dbReference type="InterPro" id="IPR056681">
    <property type="entry name" value="DUF7779"/>
</dbReference>
<dbReference type="Pfam" id="PF00931">
    <property type="entry name" value="NB-ARC"/>
    <property type="match status" value="1"/>
</dbReference>
<accession>A0A9W4J119</accession>
<feature type="domain" description="DUF7779" evidence="3">
    <location>
        <begin position="304"/>
        <end position="394"/>
    </location>
</feature>
<organism evidence="4 5">
    <name type="scientific">Penicillium salamii</name>
    <dbReference type="NCBI Taxonomy" id="1612424"/>
    <lineage>
        <taxon>Eukaryota</taxon>
        <taxon>Fungi</taxon>
        <taxon>Dikarya</taxon>
        <taxon>Ascomycota</taxon>
        <taxon>Pezizomycotina</taxon>
        <taxon>Eurotiomycetes</taxon>
        <taxon>Eurotiomycetidae</taxon>
        <taxon>Eurotiales</taxon>
        <taxon>Aspergillaceae</taxon>
        <taxon>Penicillium</taxon>
    </lineage>
</organism>
<name>A0A9W4J119_9EURO</name>
<feature type="region of interest" description="Disordered" evidence="1">
    <location>
        <begin position="328"/>
        <end position="356"/>
    </location>
</feature>
<dbReference type="Pfam" id="PF25000">
    <property type="entry name" value="DUF7779"/>
    <property type="match status" value="1"/>
</dbReference>
<dbReference type="PANTHER" id="PTHR46082">
    <property type="entry name" value="ATP/GTP-BINDING PROTEIN-RELATED"/>
    <property type="match status" value="1"/>
</dbReference>
<feature type="region of interest" description="Disordered" evidence="1">
    <location>
        <begin position="1"/>
        <end position="27"/>
    </location>
</feature>
<evidence type="ECO:0000256" key="1">
    <source>
        <dbReference type="SAM" id="MobiDB-lite"/>
    </source>
</evidence>
<dbReference type="SMART" id="SM00028">
    <property type="entry name" value="TPR"/>
    <property type="match status" value="6"/>
</dbReference>
<reference evidence="4" key="1">
    <citation type="submission" date="2021-07" db="EMBL/GenBank/DDBJ databases">
        <authorList>
            <person name="Branca A.L. A."/>
        </authorList>
    </citation>
    <scope>NUCLEOTIDE SEQUENCE</scope>
</reference>
<evidence type="ECO:0000313" key="5">
    <source>
        <dbReference type="Proteomes" id="UP001152646"/>
    </source>
</evidence>